<feature type="transmembrane region" description="Helical" evidence="1">
    <location>
        <begin position="32"/>
        <end position="48"/>
    </location>
</feature>
<evidence type="ECO:0000256" key="1">
    <source>
        <dbReference type="SAM" id="Phobius"/>
    </source>
</evidence>
<proteinExistence type="predicted"/>
<feature type="domain" description="Serine aminopeptidase S33" evidence="2">
    <location>
        <begin position="154"/>
        <end position="399"/>
    </location>
</feature>
<evidence type="ECO:0000313" key="3">
    <source>
        <dbReference type="EMBL" id="KAL3617611.1"/>
    </source>
</evidence>
<keyword evidence="4" id="KW-1185">Reference proteome</keyword>
<dbReference type="Proteomes" id="UP001632038">
    <property type="component" value="Unassembled WGS sequence"/>
</dbReference>
<name>A0ABD3BKH0_9LAMI</name>
<accession>A0ABD3BKH0</accession>
<organism evidence="3 4">
    <name type="scientific">Castilleja foliolosa</name>
    <dbReference type="NCBI Taxonomy" id="1961234"/>
    <lineage>
        <taxon>Eukaryota</taxon>
        <taxon>Viridiplantae</taxon>
        <taxon>Streptophyta</taxon>
        <taxon>Embryophyta</taxon>
        <taxon>Tracheophyta</taxon>
        <taxon>Spermatophyta</taxon>
        <taxon>Magnoliopsida</taxon>
        <taxon>eudicotyledons</taxon>
        <taxon>Gunneridae</taxon>
        <taxon>Pentapetalae</taxon>
        <taxon>asterids</taxon>
        <taxon>lamiids</taxon>
        <taxon>Lamiales</taxon>
        <taxon>Orobanchaceae</taxon>
        <taxon>Pedicularideae</taxon>
        <taxon>Castillejinae</taxon>
        <taxon>Castilleja</taxon>
    </lineage>
</organism>
<keyword evidence="1" id="KW-0812">Transmembrane</keyword>
<dbReference type="InterPro" id="IPR029058">
    <property type="entry name" value="AB_hydrolase_fold"/>
</dbReference>
<comment type="caution">
    <text evidence="3">The sequence shown here is derived from an EMBL/GenBank/DDBJ whole genome shotgun (WGS) entry which is preliminary data.</text>
</comment>
<dbReference type="Gene3D" id="3.40.50.1820">
    <property type="entry name" value="alpha/beta hydrolase"/>
    <property type="match status" value="1"/>
</dbReference>
<evidence type="ECO:0000259" key="2">
    <source>
        <dbReference type="Pfam" id="PF12146"/>
    </source>
</evidence>
<sequence length="415" mass="45846">MANRADDAAALMLTSGASGRINALFSLRLLKSLWRLIGAFFLIFLLPFRGRPRRCMSVTEPAEKGVRGGKEEKSSAAGGKVVRVPAAMVPRRSAVDKEVAARRALAIKRVVEDISNGNDEENYFMDSLRDFGLFVSSRGDTLFFQSWTPAMVRVRGVIVLLHGLNEHSGRYNDFAKKLNANGFKVYGLDWIGARRRELARHGGSDGLHAYVPSLDYAVNDLKLFLDKVIAENPSVPCFCFGHSTGGAIILKAALDPKVQQSVAGIVLTSPAVGVHPSHPIIVILAPVFSLLLPRFQFRAANKQGIVVSRDPKALAAKYSDPLVFTGSIRVRTGYELLRITSYLQQNLRRLTVPFFVLHGTDDSITDPQASRKLYDEASSTDKKIELCRGLLHDLLFEPEKDEIAESIVTWLNDRL</sequence>
<dbReference type="PANTHER" id="PTHR11614">
    <property type="entry name" value="PHOSPHOLIPASE-RELATED"/>
    <property type="match status" value="1"/>
</dbReference>
<keyword evidence="1" id="KW-0472">Membrane</keyword>
<keyword evidence="1" id="KW-1133">Transmembrane helix</keyword>
<dbReference type="Pfam" id="PF12146">
    <property type="entry name" value="Hydrolase_4"/>
    <property type="match status" value="1"/>
</dbReference>
<dbReference type="AlphaFoldDB" id="A0ABD3BKH0"/>
<gene>
    <name evidence="3" type="ORF">CASFOL_037932</name>
</gene>
<dbReference type="InterPro" id="IPR022742">
    <property type="entry name" value="Hydrolase_4"/>
</dbReference>
<dbReference type="SUPFAM" id="SSF53474">
    <property type="entry name" value="alpha/beta-Hydrolases"/>
    <property type="match status" value="1"/>
</dbReference>
<evidence type="ECO:0000313" key="4">
    <source>
        <dbReference type="Proteomes" id="UP001632038"/>
    </source>
</evidence>
<reference evidence="4" key="1">
    <citation type="journal article" date="2024" name="IScience">
        <title>Strigolactones Initiate the Formation of Haustorium-like Structures in Castilleja.</title>
        <authorList>
            <person name="Buerger M."/>
            <person name="Peterson D."/>
            <person name="Chory J."/>
        </authorList>
    </citation>
    <scope>NUCLEOTIDE SEQUENCE [LARGE SCALE GENOMIC DNA]</scope>
</reference>
<protein>
    <recommendedName>
        <fullName evidence="2">Serine aminopeptidase S33 domain-containing protein</fullName>
    </recommendedName>
</protein>
<dbReference type="EMBL" id="JAVIJP010000081">
    <property type="protein sequence ID" value="KAL3617611.1"/>
    <property type="molecule type" value="Genomic_DNA"/>
</dbReference>
<dbReference type="InterPro" id="IPR051044">
    <property type="entry name" value="MAG_DAG_Lipase"/>
</dbReference>